<organism evidence="1 2">
    <name type="scientific">Belliella baltica (strain DSM 15883 / CIP 108006 / LMG 21964 / BA134)</name>
    <dbReference type="NCBI Taxonomy" id="866536"/>
    <lineage>
        <taxon>Bacteria</taxon>
        <taxon>Pseudomonadati</taxon>
        <taxon>Bacteroidota</taxon>
        <taxon>Cytophagia</taxon>
        <taxon>Cytophagales</taxon>
        <taxon>Cyclobacteriaceae</taxon>
        <taxon>Belliella</taxon>
    </lineage>
</organism>
<proteinExistence type="predicted"/>
<dbReference type="RefSeq" id="WP_014771629.1">
    <property type="nucleotide sequence ID" value="NC_018010.1"/>
</dbReference>
<reference evidence="2" key="1">
    <citation type="submission" date="2012-06" db="EMBL/GenBank/DDBJ databases">
        <title>The complete genome of Belliella baltica DSM 15883.</title>
        <authorList>
            <person name="Lucas S."/>
            <person name="Copeland A."/>
            <person name="Lapidus A."/>
            <person name="Goodwin L."/>
            <person name="Pitluck S."/>
            <person name="Peters L."/>
            <person name="Mikhailova N."/>
            <person name="Davenport K."/>
            <person name="Kyrpides N."/>
            <person name="Mavromatis K."/>
            <person name="Pagani I."/>
            <person name="Ivanova N."/>
            <person name="Ovchinnikova G."/>
            <person name="Zeytun A."/>
            <person name="Detter J.C."/>
            <person name="Han C."/>
            <person name="Land M."/>
            <person name="Hauser L."/>
            <person name="Markowitz V."/>
            <person name="Cheng J.-F."/>
            <person name="Hugenholtz P."/>
            <person name="Woyke T."/>
            <person name="Wu D."/>
            <person name="Tindall B."/>
            <person name="Pomrenke H."/>
            <person name="Brambilla E."/>
            <person name="Klenk H.-P."/>
            <person name="Eisen J.A."/>
        </authorList>
    </citation>
    <scope>NUCLEOTIDE SEQUENCE [LARGE SCALE GENOMIC DNA]</scope>
    <source>
        <strain evidence="2">DSM 15883 / CIP 108006 / LMG 21964 / BA134</strain>
    </source>
</reference>
<dbReference type="STRING" id="866536.Belba_0979"/>
<dbReference type="AlphaFoldDB" id="I3Z304"/>
<sequence>MNRFKKMIAFVALFGTLGVLNYSYAYRLAFDVRNTSGELIYTTCFLSGGTCLPTVVVTPGNDDLEEGVG</sequence>
<evidence type="ECO:0000313" key="2">
    <source>
        <dbReference type="Proteomes" id="UP000006050"/>
    </source>
</evidence>
<dbReference type="EMBL" id="CP003281">
    <property type="protein sequence ID" value="AFL83622.1"/>
    <property type="molecule type" value="Genomic_DNA"/>
</dbReference>
<dbReference type="Proteomes" id="UP000006050">
    <property type="component" value="Chromosome"/>
</dbReference>
<keyword evidence="2" id="KW-1185">Reference proteome</keyword>
<protein>
    <submittedName>
        <fullName evidence="1">Uncharacterized protein</fullName>
    </submittedName>
</protein>
<gene>
    <name evidence="1" type="ordered locus">Belba_0979</name>
</gene>
<dbReference type="KEGG" id="bbd:Belba_0979"/>
<accession>I3Z304</accession>
<evidence type="ECO:0000313" key="1">
    <source>
        <dbReference type="EMBL" id="AFL83622.1"/>
    </source>
</evidence>
<name>I3Z304_BELBD</name>
<dbReference type="HOGENOM" id="CLU_2767531_0_0_10"/>